<evidence type="ECO:0000313" key="5">
    <source>
        <dbReference type="Proteomes" id="UP001461498"/>
    </source>
</evidence>
<reference evidence="4 5" key="1">
    <citation type="submission" date="2022-12" db="EMBL/GenBank/DDBJ databases">
        <title>Chromosome-level genome assembly of true bugs.</title>
        <authorList>
            <person name="Ma L."/>
            <person name="Li H."/>
        </authorList>
    </citation>
    <scope>NUCLEOTIDE SEQUENCE [LARGE SCALE GENOMIC DNA]</scope>
    <source>
        <strain evidence="4">Lab_2022b</strain>
    </source>
</reference>
<proteinExistence type="inferred from homology"/>
<dbReference type="PANTHER" id="PTHR24322">
    <property type="entry name" value="PKSB"/>
    <property type="match status" value="1"/>
</dbReference>
<protein>
    <submittedName>
        <fullName evidence="4">Uncharacterized protein</fullName>
    </submittedName>
</protein>
<keyword evidence="5" id="KW-1185">Reference proteome</keyword>
<evidence type="ECO:0000256" key="1">
    <source>
        <dbReference type="ARBA" id="ARBA00006484"/>
    </source>
</evidence>
<dbReference type="SUPFAM" id="SSF51735">
    <property type="entry name" value="NAD(P)-binding Rossmann-fold domains"/>
    <property type="match status" value="1"/>
</dbReference>
<dbReference type="EMBL" id="JAPXFL010000001">
    <property type="protein sequence ID" value="KAK9512562.1"/>
    <property type="molecule type" value="Genomic_DNA"/>
</dbReference>
<dbReference type="GO" id="GO:0016616">
    <property type="term" value="F:oxidoreductase activity, acting on the CH-OH group of donors, NAD or NADP as acceptor"/>
    <property type="evidence" value="ECO:0007669"/>
    <property type="project" value="TreeGrafter"/>
</dbReference>
<dbReference type="PRINTS" id="PR00080">
    <property type="entry name" value="SDRFAMILY"/>
</dbReference>
<dbReference type="AlphaFoldDB" id="A0AAW1DSZ6"/>
<dbReference type="Proteomes" id="UP001461498">
    <property type="component" value="Unassembled WGS sequence"/>
</dbReference>
<comment type="caution">
    <text evidence="4">The sequence shown here is derived from an EMBL/GenBank/DDBJ whole genome shotgun (WGS) entry which is preliminary data.</text>
</comment>
<accession>A0AAW1DSZ6</accession>
<keyword evidence="2" id="KW-0560">Oxidoreductase</keyword>
<dbReference type="Gene3D" id="3.40.50.720">
    <property type="entry name" value="NAD(P)-binding Rossmann-like Domain"/>
    <property type="match status" value="1"/>
</dbReference>
<organism evidence="4 5">
    <name type="scientific">Rhynocoris fuscipes</name>
    <dbReference type="NCBI Taxonomy" id="488301"/>
    <lineage>
        <taxon>Eukaryota</taxon>
        <taxon>Metazoa</taxon>
        <taxon>Ecdysozoa</taxon>
        <taxon>Arthropoda</taxon>
        <taxon>Hexapoda</taxon>
        <taxon>Insecta</taxon>
        <taxon>Pterygota</taxon>
        <taxon>Neoptera</taxon>
        <taxon>Paraneoptera</taxon>
        <taxon>Hemiptera</taxon>
        <taxon>Heteroptera</taxon>
        <taxon>Panheteroptera</taxon>
        <taxon>Cimicomorpha</taxon>
        <taxon>Reduviidae</taxon>
        <taxon>Harpactorinae</taxon>
        <taxon>Harpactorini</taxon>
        <taxon>Rhynocoris</taxon>
    </lineage>
</organism>
<dbReference type="GO" id="GO:0005811">
    <property type="term" value="C:lipid droplet"/>
    <property type="evidence" value="ECO:0007669"/>
    <property type="project" value="TreeGrafter"/>
</dbReference>
<dbReference type="InterPro" id="IPR036291">
    <property type="entry name" value="NAD(P)-bd_dom_sf"/>
</dbReference>
<gene>
    <name evidence="4" type="ORF">O3M35_000959</name>
</gene>
<comment type="similarity">
    <text evidence="1 3">Belongs to the short-chain dehydrogenases/reductases (SDR) family.</text>
</comment>
<name>A0AAW1DSZ6_9HEMI</name>
<dbReference type="PRINTS" id="PR00081">
    <property type="entry name" value="GDHRDH"/>
</dbReference>
<dbReference type="PANTHER" id="PTHR24322:SF736">
    <property type="entry name" value="RETINOL DEHYDROGENASE 10"/>
    <property type="match status" value="1"/>
</dbReference>
<evidence type="ECO:0000256" key="2">
    <source>
        <dbReference type="ARBA" id="ARBA00023002"/>
    </source>
</evidence>
<sequence length="306" mass="34047">MVFIGLISLIPTEILSFIKYYINKPKNLKGKICLVTGAGRGLGRELCLGLSRLGAEVICVDIREDGNNETVKLIKESGGKAHGYTCNIAKYQEVADLAETVQKEVGRVYMLINNAGLVMTHNAGEWPPEDVIAMFNVNVISNYWMIKAFLPAMKDVNEGHIVNVISISSLHPLPGLSLYGATKAANESMLRTLRLELNRNKNNKILVTGVHPSIIRTSDDITEMYPKGNLGMLGTKETAQIIIDEVRRDNTFLVIPKLMHPLLCILKFFPELSIHVAYDLLDIKVNIPSDAQKKNMIFGEINKKCR</sequence>
<dbReference type="InterPro" id="IPR002347">
    <property type="entry name" value="SDR_fam"/>
</dbReference>
<evidence type="ECO:0000256" key="3">
    <source>
        <dbReference type="RuleBase" id="RU000363"/>
    </source>
</evidence>
<dbReference type="Pfam" id="PF00106">
    <property type="entry name" value="adh_short"/>
    <property type="match status" value="1"/>
</dbReference>
<evidence type="ECO:0000313" key="4">
    <source>
        <dbReference type="EMBL" id="KAK9512562.1"/>
    </source>
</evidence>